<proteinExistence type="predicted"/>
<dbReference type="Proteomes" id="UP000238261">
    <property type="component" value="Unassembled WGS sequence"/>
</dbReference>
<name>A0A2S7EX33_9XANT</name>
<gene>
    <name evidence="3" type="ORF">XhyaCFBP1156_10200</name>
</gene>
<sequence length="624" mass="67045">MANSSPQLEAAIAQFASQQGVSADQVAQLRSAITADATLLRQFDQEAQAGHLRGFALQGANVTTPNLAGTYDIQSGVVTLPAASFQPSATTASSDLKATLQVQQMSVEFGHSTYQDAARNSHPVTQDMLENLQSTINGSPVLADEIKKVATAIAPGEHRAQIESFGFVGPGAAAGGTYDGNNRSMNLPPLGLQTRSASNPQGGFNEKDMTFVLGHEIQHSFNHPAKTQATADFLRDIGTQAQAREPIHDYTDEVRAYIQAGRDDEAKAEIAGWNALLSSEKQSNPNSGLAAMYQTRNDRVLDFVERDNATRAINPKPGLSFNQDGTLSQTPGNIAAMGQHYFDRPSPNYAQPGQRPVSIGEHKDHAGNLQPTADYPNDYGTWAVEQIAQAEDRANVTFQGARPRVNIDMAGLGLREDLIENEGLDLSRDKTPRPYYDSSQTPPALHHFDHTQDGSVSPAQDHPYVPATAAAPAATPFGPDDPAHPDHAMLEQIRSGVRRIDEGVGKPYDAISECVSRSLLAACKDNREAYPNAGNHSLAENALGRVDHVLMGKTGNIFAVEGALDDPAHKRAHVSIEQAIQTPVEQSDAKLQVANQAIAQERQMAQQQELSRSINDPSQGGPTR</sequence>
<reference evidence="4" key="1">
    <citation type="submission" date="2016-08" db="EMBL/GenBank/DDBJ databases">
        <authorList>
            <person name="Merda D."/>
            <person name="Briand M."/>
            <person name="Taghouti G."/>
            <person name="Carrere S."/>
            <person name="Gouzy J."/>
            <person name="Portier P."/>
            <person name="Jacques M.-A."/>
            <person name="Fischer-Le Saux M."/>
        </authorList>
    </citation>
    <scope>NUCLEOTIDE SEQUENCE [LARGE SCALE GENOMIC DNA]</scope>
    <source>
        <strain evidence="4">CFBP1156</strain>
    </source>
</reference>
<dbReference type="InterPro" id="IPR046519">
    <property type="entry name" value="X-Tfes_XVIPCD"/>
</dbReference>
<accession>A0A2S7EX33</accession>
<evidence type="ECO:0000259" key="2">
    <source>
        <dbReference type="Pfam" id="PF20410"/>
    </source>
</evidence>
<dbReference type="Pfam" id="PF20410">
    <property type="entry name" value="X-Tfes_XVIPCD"/>
    <property type="match status" value="1"/>
</dbReference>
<feature type="region of interest" description="Disordered" evidence="1">
    <location>
        <begin position="423"/>
        <end position="463"/>
    </location>
</feature>
<dbReference type="OrthoDB" id="6001668at2"/>
<feature type="domain" description="X-Tfes XVIPCD" evidence="2">
    <location>
        <begin position="480"/>
        <end position="592"/>
    </location>
</feature>
<dbReference type="RefSeq" id="WP_046977409.1">
    <property type="nucleotide sequence ID" value="NZ_CP043476.1"/>
</dbReference>
<comment type="caution">
    <text evidence="3">The sequence shown here is derived from an EMBL/GenBank/DDBJ whole genome shotgun (WGS) entry which is preliminary data.</text>
</comment>
<evidence type="ECO:0000313" key="4">
    <source>
        <dbReference type="Proteomes" id="UP000238261"/>
    </source>
</evidence>
<dbReference type="AlphaFoldDB" id="A0A2S7EX33"/>
<protein>
    <recommendedName>
        <fullName evidence="2">X-Tfes XVIPCD domain-containing protein</fullName>
    </recommendedName>
</protein>
<evidence type="ECO:0000313" key="3">
    <source>
        <dbReference type="EMBL" id="PPU97714.1"/>
    </source>
</evidence>
<keyword evidence="4" id="KW-1185">Reference proteome</keyword>
<evidence type="ECO:0000256" key="1">
    <source>
        <dbReference type="SAM" id="MobiDB-lite"/>
    </source>
</evidence>
<feature type="region of interest" description="Disordered" evidence="1">
    <location>
        <begin position="600"/>
        <end position="624"/>
    </location>
</feature>
<feature type="region of interest" description="Disordered" evidence="1">
    <location>
        <begin position="350"/>
        <end position="371"/>
    </location>
</feature>
<organism evidence="3 4">
    <name type="scientific">Xanthomonas hyacinthi</name>
    <dbReference type="NCBI Taxonomy" id="56455"/>
    <lineage>
        <taxon>Bacteria</taxon>
        <taxon>Pseudomonadati</taxon>
        <taxon>Pseudomonadota</taxon>
        <taxon>Gammaproteobacteria</taxon>
        <taxon>Lysobacterales</taxon>
        <taxon>Lysobacteraceae</taxon>
        <taxon>Xanthomonas</taxon>
    </lineage>
</organism>
<dbReference type="EMBL" id="MDEG01000007">
    <property type="protein sequence ID" value="PPU97714.1"/>
    <property type="molecule type" value="Genomic_DNA"/>
</dbReference>